<dbReference type="InterPro" id="IPR053720">
    <property type="entry name" value="Psm_Assembly_Chaperone"/>
</dbReference>
<reference evidence="1" key="1">
    <citation type="submission" date="2022-08" db="UniProtKB">
        <authorList>
            <consortium name="EnsemblMetazoa"/>
        </authorList>
    </citation>
    <scope>IDENTIFICATION</scope>
    <source>
        <strain evidence="1">Israel</strain>
    </source>
</reference>
<dbReference type="VEuPathDB" id="VectorBase:PPAI001783"/>
<protein>
    <submittedName>
        <fullName evidence="1">Uncharacterized protein</fullName>
    </submittedName>
</protein>
<accession>A0A1B0D360</accession>
<dbReference type="EMBL" id="AJVK01010890">
    <property type="status" value="NOT_ANNOTATED_CDS"/>
    <property type="molecule type" value="Genomic_DNA"/>
</dbReference>
<dbReference type="AlphaFoldDB" id="A0A1B0D360"/>
<dbReference type="GO" id="GO:0043248">
    <property type="term" value="P:proteasome assembly"/>
    <property type="evidence" value="ECO:0007669"/>
    <property type="project" value="InterPro"/>
</dbReference>
<dbReference type="Gene3D" id="3.30.230.90">
    <property type="match status" value="1"/>
</dbReference>
<dbReference type="Pfam" id="PF10178">
    <property type="entry name" value="PAC3"/>
    <property type="match status" value="1"/>
</dbReference>
<dbReference type="InterPro" id="IPR018788">
    <property type="entry name" value="Proteasome_assmbl_chp_3"/>
</dbReference>
<sequence>MSSTFDAVQKFSVAGVDTDFVVHKFANKLFLVITQFGKMTNIFTISNERNFESDLFSKYNKQLKIQNKFGNDTDEIQAALRRVFTQIDAQGLEMVVSLGLKEINKEILHEIAEILLQILSSGVDVLALSKGKCFRSVVTVFLRLLVNLGDLEWLVSLQTFRGIVEVPEYSLWRLSLLFFLIRRLLGTVISLCFIAQNVKAGVLLMQPIVT</sequence>
<evidence type="ECO:0000313" key="1">
    <source>
        <dbReference type="EnsemblMetazoa" id="PPAI001783-PA"/>
    </source>
</evidence>
<dbReference type="Proteomes" id="UP000092462">
    <property type="component" value="Unassembled WGS sequence"/>
</dbReference>
<dbReference type="EnsemblMetazoa" id="PPAI001783-RA">
    <property type="protein sequence ID" value="PPAI001783-PA"/>
    <property type="gene ID" value="PPAI001783"/>
</dbReference>
<dbReference type="PANTHER" id="PTHR31051:SF1">
    <property type="entry name" value="PROTEASOME ASSEMBLY CHAPERONE 3"/>
    <property type="match status" value="1"/>
</dbReference>
<keyword evidence="2" id="KW-1185">Reference proteome</keyword>
<dbReference type="PANTHER" id="PTHR31051">
    <property type="entry name" value="PROTEASOME ASSEMBLY CHAPERONE 3"/>
    <property type="match status" value="1"/>
</dbReference>
<organism evidence="1 2">
    <name type="scientific">Phlebotomus papatasi</name>
    <name type="common">Sandfly</name>
    <dbReference type="NCBI Taxonomy" id="29031"/>
    <lineage>
        <taxon>Eukaryota</taxon>
        <taxon>Metazoa</taxon>
        <taxon>Ecdysozoa</taxon>
        <taxon>Arthropoda</taxon>
        <taxon>Hexapoda</taxon>
        <taxon>Insecta</taxon>
        <taxon>Pterygota</taxon>
        <taxon>Neoptera</taxon>
        <taxon>Endopterygota</taxon>
        <taxon>Diptera</taxon>
        <taxon>Nematocera</taxon>
        <taxon>Psychodoidea</taxon>
        <taxon>Psychodidae</taxon>
        <taxon>Phlebotomus</taxon>
        <taxon>Phlebotomus</taxon>
    </lineage>
</organism>
<proteinExistence type="predicted"/>
<name>A0A1B0D360_PHLPP</name>
<evidence type="ECO:0000313" key="2">
    <source>
        <dbReference type="Proteomes" id="UP000092462"/>
    </source>
</evidence>